<dbReference type="Proteomes" id="UP000253226">
    <property type="component" value="Unassembled WGS sequence"/>
</dbReference>
<dbReference type="OrthoDB" id="7338130at2"/>
<evidence type="ECO:0000313" key="2">
    <source>
        <dbReference type="EMBL" id="RCK33629.1"/>
    </source>
</evidence>
<protein>
    <recommendedName>
        <fullName evidence="4">von Hippel-Lindau disease tumour suppressor beta domain-containing protein</fullName>
    </recommendedName>
</protein>
<accession>A0A367W1G5</accession>
<organism evidence="2 3">
    <name type="scientific">Thalassospira profundimaris</name>
    <dbReference type="NCBI Taxonomy" id="502049"/>
    <lineage>
        <taxon>Bacteria</taxon>
        <taxon>Pseudomonadati</taxon>
        <taxon>Pseudomonadota</taxon>
        <taxon>Alphaproteobacteria</taxon>
        <taxon>Rhodospirillales</taxon>
        <taxon>Thalassospiraceae</taxon>
        <taxon>Thalassospira</taxon>
    </lineage>
</organism>
<gene>
    <name evidence="2" type="ORF">TH19_17115</name>
</gene>
<keyword evidence="1" id="KW-0732">Signal</keyword>
<evidence type="ECO:0000313" key="3">
    <source>
        <dbReference type="Proteomes" id="UP000253226"/>
    </source>
</evidence>
<comment type="caution">
    <text evidence="2">The sequence shown here is derived from an EMBL/GenBank/DDBJ whole genome shotgun (WGS) entry which is preliminary data.</text>
</comment>
<sequence length="330" mass="35761">MIGGIFAGLVISASHAAFAQQAGGFEQIPDTQSPVTFSTSIDGQTAFLRQYRDNSTVFVGRWFAPRTQNEPQNAASDLYLETVYTTSAPGFKFSTAMAPERLLEMFDTLKDRTSINGVNFVQDTRYGPVAMAPFIRQGSQCIAFVGQWDPQTQAQRGSRILGYYCTPARVQAQNGALSPQSFIPMIDAQEFAASFFGRMMIALPENAPATTEVAATGDVAPSAETGALPPSDGIAIITNWQGVRGTGKLLFDQPSGEGTMILDDAQRHCEGIWRHEGGAYETSTLPFGSWYVYCNDSSFARGYYTSESAASVTGDGQDNQGQAVYFRQNN</sequence>
<name>A0A367W1G5_9PROT</name>
<dbReference type="EMBL" id="JPWF01000012">
    <property type="protein sequence ID" value="RCK33629.1"/>
    <property type="molecule type" value="Genomic_DNA"/>
</dbReference>
<evidence type="ECO:0000256" key="1">
    <source>
        <dbReference type="SAM" id="SignalP"/>
    </source>
</evidence>
<dbReference type="AlphaFoldDB" id="A0A367W1G5"/>
<feature type="chain" id="PRO_5016711149" description="von Hippel-Lindau disease tumour suppressor beta domain-containing protein" evidence="1">
    <location>
        <begin position="20"/>
        <end position="330"/>
    </location>
</feature>
<feature type="signal peptide" evidence="1">
    <location>
        <begin position="1"/>
        <end position="19"/>
    </location>
</feature>
<evidence type="ECO:0008006" key="4">
    <source>
        <dbReference type="Google" id="ProtNLM"/>
    </source>
</evidence>
<proteinExistence type="predicted"/>
<reference evidence="2 3" key="1">
    <citation type="submission" date="2014-07" db="EMBL/GenBank/DDBJ databases">
        <title>Draft genome sequence of Thalassospira profundimaris 35.</title>
        <authorList>
            <person name="Lai Q."/>
            <person name="Shao Z."/>
        </authorList>
    </citation>
    <scope>NUCLEOTIDE SEQUENCE [LARGE SCALE GENOMIC DNA]</scope>
    <source>
        <strain evidence="2 3">35</strain>
    </source>
</reference>